<evidence type="ECO:0000259" key="4">
    <source>
        <dbReference type="Pfam" id="PF17853"/>
    </source>
</evidence>
<feature type="domain" description="PucR C-terminal helix-turn-helix" evidence="2">
    <location>
        <begin position="314"/>
        <end position="372"/>
    </location>
</feature>
<dbReference type="AlphaFoldDB" id="A0A3E0GZS6"/>
<evidence type="ECO:0000256" key="1">
    <source>
        <dbReference type="ARBA" id="ARBA00006754"/>
    </source>
</evidence>
<gene>
    <name evidence="5" type="ORF">BCF44_119150</name>
</gene>
<evidence type="ECO:0000259" key="2">
    <source>
        <dbReference type="Pfam" id="PF13556"/>
    </source>
</evidence>
<comment type="caution">
    <text evidence="5">The sequence shown here is derived from an EMBL/GenBank/DDBJ whole genome shotgun (WGS) entry which is preliminary data.</text>
</comment>
<dbReference type="InterPro" id="IPR041522">
    <property type="entry name" value="CdaR_GGDEF"/>
</dbReference>
<dbReference type="Proteomes" id="UP000256269">
    <property type="component" value="Unassembled WGS sequence"/>
</dbReference>
<proteinExistence type="inferred from homology"/>
<keyword evidence="6" id="KW-1185">Reference proteome</keyword>
<feature type="domain" description="CdaR GGDEF-like" evidence="4">
    <location>
        <begin position="163"/>
        <end position="264"/>
    </location>
</feature>
<dbReference type="PANTHER" id="PTHR33744:SF1">
    <property type="entry name" value="DNA-BINDING TRANSCRIPTIONAL ACTIVATOR ADER"/>
    <property type="match status" value="1"/>
</dbReference>
<dbReference type="Pfam" id="PF13556">
    <property type="entry name" value="HTH_30"/>
    <property type="match status" value="1"/>
</dbReference>
<dbReference type="InterPro" id="IPR042070">
    <property type="entry name" value="PucR_C-HTH_sf"/>
</dbReference>
<dbReference type="EMBL" id="QUNO01000019">
    <property type="protein sequence ID" value="REH34874.1"/>
    <property type="molecule type" value="Genomic_DNA"/>
</dbReference>
<dbReference type="InterPro" id="IPR025736">
    <property type="entry name" value="PucR_C-HTH_dom"/>
</dbReference>
<evidence type="ECO:0000313" key="5">
    <source>
        <dbReference type="EMBL" id="REH34874.1"/>
    </source>
</evidence>
<sequence length="387" mass="41983">MLRVVQLVRRRADELAPELASRIAEQESAYRPGVLLTAEEVAAMCRRALVNAADVLADDSAAALTEVREGARLHAEQGVPVTAALHALRIGGQFVWTAVMAAETRRTILLDASDRVWTVIDELSQAVTDAYERLETYRIRPDTKARAEALDALFHGGQRCATEVATELRLPLDGTFVVVTGESEDGRPALSGIEDRLLARGVVSVWLRRRTGEHGLVVLGPRFDLAQLCGELADRATTRIGVSEVFHNLDEVRTALAEASAARSAGRPGSTEVVRHDQALVPLLIAAAPDAARRLADAVLGRILSLARREHETLLSTLRAWLEQDGSPAAAARRLHCHRNTVGYRLHRVARLTGRNLGRPADVAQLHLALEIVDVLGMADQPSGKST</sequence>
<reference evidence="5 6" key="1">
    <citation type="submission" date="2018-08" db="EMBL/GenBank/DDBJ databases">
        <title>Genomic Encyclopedia of Archaeal and Bacterial Type Strains, Phase II (KMG-II): from individual species to whole genera.</title>
        <authorList>
            <person name="Goeker M."/>
        </authorList>
    </citation>
    <scope>NUCLEOTIDE SEQUENCE [LARGE SCALE GENOMIC DNA]</scope>
    <source>
        <strain evidence="5 6">DSM 45791</strain>
    </source>
</reference>
<dbReference type="InterPro" id="IPR051448">
    <property type="entry name" value="CdaR-like_regulators"/>
</dbReference>
<dbReference type="InterPro" id="IPR025751">
    <property type="entry name" value="RsbRD_N_dom"/>
</dbReference>
<dbReference type="Gene3D" id="1.10.10.2840">
    <property type="entry name" value="PucR C-terminal helix-turn-helix domain"/>
    <property type="match status" value="1"/>
</dbReference>
<name>A0A3E0GZS6_9PSEU</name>
<evidence type="ECO:0000313" key="6">
    <source>
        <dbReference type="Proteomes" id="UP000256269"/>
    </source>
</evidence>
<dbReference type="Pfam" id="PF14361">
    <property type="entry name" value="RsbRD_N"/>
    <property type="match status" value="1"/>
</dbReference>
<accession>A0A3E0GZS6</accession>
<protein>
    <submittedName>
        <fullName evidence="5">PucR-like helix-turn-helix protein</fullName>
    </submittedName>
</protein>
<dbReference type="Pfam" id="PF17853">
    <property type="entry name" value="GGDEF_2"/>
    <property type="match status" value="1"/>
</dbReference>
<comment type="similarity">
    <text evidence="1">Belongs to the CdaR family.</text>
</comment>
<dbReference type="PANTHER" id="PTHR33744">
    <property type="entry name" value="CARBOHYDRATE DIACID REGULATOR"/>
    <property type="match status" value="1"/>
</dbReference>
<organism evidence="5 6">
    <name type="scientific">Kutzneria buriramensis</name>
    <dbReference type="NCBI Taxonomy" id="1045776"/>
    <lineage>
        <taxon>Bacteria</taxon>
        <taxon>Bacillati</taxon>
        <taxon>Actinomycetota</taxon>
        <taxon>Actinomycetes</taxon>
        <taxon>Pseudonocardiales</taxon>
        <taxon>Pseudonocardiaceae</taxon>
        <taxon>Kutzneria</taxon>
    </lineage>
</organism>
<evidence type="ECO:0000259" key="3">
    <source>
        <dbReference type="Pfam" id="PF14361"/>
    </source>
</evidence>
<feature type="domain" description="RsbT co-antagonist protein RsbRD N-terminal" evidence="3">
    <location>
        <begin position="13"/>
        <end position="142"/>
    </location>
</feature>